<gene>
    <name evidence="6" type="ORF">AQZ52_06005</name>
</gene>
<dbReference type="RefSeq" id="WP_067907264.1">
    <property type="nucleotide sequence ID" value="NZ_KQ954244.1"/>
</dbReference>
<evidence type="ECO:0000259" key="5">
    <source>
        <dbReference type="PROSITE" id="PS50977"/>
    </source>
</evidence>
<dbReference type="PROSITE" id="PS50977">
    <property type="entry name" value="HTH_TETR_2"/>
    <property type="match status" value="1"/>
</dbReference>
<evidence type="ECO:0000256" key="1">
    <source>
        <dbReference type="ARBA" id="ARBA00023015"/>
    </source>
</evidence>
<dbReference type="GO" id="GO:0003700">
    <property type="term" value="F:DNA-binding transcription factor activity"/>
    <property type="evidence" value="ECO:0007669"/>
    <property type="project" value="TreeGrafter"/>
</dbReference>
<evidence type="ECO:0000256" key="4">
    <source>
        <dbReference type="PROSITE-ProRule" id="PRU00335"/>
    </source>
</evidence>
<dbReference type="OrthoDB" id="9802802at2"/>
<comment type="caution">
    <text evidence="6">The sequence shown here is derived from an EMBL/GenBank/DDBJ whole genome shotgun (WGS) entry which is preliminary data.</text>
</comment>
<dbReference type="PRINTS" id="PR00455">
    <property type="entry name" value="HTHTETR"/>
</dbReference>
<dbReference type="STRING" id="1117702.AQZ52_06005"/>
<dbReference type="AlphaFoldDB" id="A0A117UXQ1"/>
<dbReference type="Pfam" id="PF00440">
    <property type="entry name" value="TetR_N"/>
    <property type="match status" value="1"/>
</dbReference>
<evidence type="ECO:0000313" key="7">
    <source>
        <dbReference type="Proteomes" id="UP000058012"/>
    </source>
</evidence>
<feature type="domain" description="HTH tetR-type" evidence="5">
    <location>
        <begin position="18"/>
        <end position="78"/>
    </location>
</feature>
<dbReference type="EMBL" id="LLZS01000003">
    <property type="protein sequence ID" value="KUR72774.1"/>
    <property type="molecule type" value="Genomic_DNA"/>
</dbReference>
<keyword evidence="1" id="KW-0805">Transcription regulation</keyword>
<dbReference type="SUPFAM" id="SSF48498">
    <property type="entry name" value="Tetracyclin repressor-like, C-terminal domain"/>
    <property type="match status" value="1"/>
</dbReference>
<dbReference type="InterPro" id="IPR036271">
    <property type="entry name" value="Tet_transcr_reg_TetR-rel_C_sf"/>
</dbReference>
<keyword evidence="7" id="KW-1185">Reference proteome</keyword>
<dbReference type="InterPro" id="IPR050109">
    <property type="entry name" value="HTH-type_TetR-like_transc_reg"/>
</dbReference>
<dbReference type="SUPFAM" id="SSF46689">
    <property type="entry name" value="Homeodomain-like"/>
    <property type="match status" value="1"/>
</dbReference>
<protein>
    <recommendedName>
        <fullName evidence="5">HTH tetR-type domain-containing protein</fullName>
    </recommendedName>
</protein>
<reference evidence="6 7" key="1">
    <citation type="submission" date="2015-10" db="EMBL/GenBank/DDBJ databases">
        <title>Draft genome sequence of Novosphingobium fuchskuhlense DSM 25065 isolated from a surface water sample of the southwest basin of Lake Grosse Fuchskuhle.</title>
        <authorList>
            <person name="Ruckert C."/>
            <person name="Winkler A."/>
            <person name="Glaeser J."/>
            <person name="Grossart H.-P."/>
            <person name="Kalinowski J."/>
            <person name="Glaeser S."/>
        </authorList>
    </citation>
    <scope>NUCLEOTIDE SEQUENCE [LARGE SCALE GENOMIC DNA]</scope>
    <source>
        <strain evidence="6 7">FNE08-7</strain>
    </source>
</reference>
<dbReference type="Proteomes" id="UP000058012">
    <property type="component" value="Unassembled WGS sequence"/>
</dbReference>
<proteinExistence type="predicted"/>
<dbReference type="Gene3D" id="1.10.357.10">
    <property type="entry name" value="Tetracycline Repressor, domain 2"/>
    <property type="match status" value="2"/>
</dbReference>
<dbReference type="PANTHER" id="PTHR30055">
    <property type="entry name" value="HTH-TYPE TRANSCRIPTIONAL REGULATOR RUTR"/>
    <property type="match status" value="1"/>
</dbReference>
<dbReference type="PANTHER" id="PTHR30055:SF151">
    <property type="entry name" value="TRANSCRIPTIONAL REGULATORY PROTEIN"/>
    <property type="match status" value="1"/>
</dbReference>
<keyword evidence="2 4" id="KW-0238">DNA-binding</keyword>
<dbReference type="InterPro" id="IPR041478">
    <property type="entry name" value="TetR_C_27"/>
</dbReference>
<dbReference type="InterPro" id="IPR001647">
    <property type="entry name" value="HTH_TetR"/>
</dbReference>
<keyword evidence="3" id="KW-0804">Transcription</keyword>
<evidence type="ECO:0000313" key="6">
    <source>
        <dbReference type="EMBL" id="KUR72774.1"/>
    </source>
</evidence>
<sequence length="210" mass="23174">MKINPAISEKRRAGRPSVDRRDEILDAAERLYDALGFEKVTVTDVARALGMSPANLYRSFANRQAIDEAVTSRALTGVEDAAWRVARGAAADPIATFEVLCMDIALKMRDLLFKSGRSSDLCLAATRGNWPPVQQFMDTLRGLIRHVIAEGQRQGVMRTDLPLEETTAATFTAMAKVWHPVMLDTFGVATLEEETAGITRLVLEALRIKN</sequence>
<dbReference type="Pfam" id="PF17935">
    <property type="entry name" value="TetR_C_27"/>
    <property type="match status" value="1"/>
</dbReference>
<evidence type="ECO:0000256" key="3">
    <source>
        <dbReference type="ARBA" id="ARBA00023163"/>
    </source>
</evidence>
<organism evidence="6 7">
    <name type="scientific">Novosphingobium fuchskuhlense</name>
    <dbReference type="NCBI Taxonomy" id="1117702"/>
    <lineage>
        <taxon>Bacteria</taxon>
        <taxon>Pseudomonadati</taxon>
        <taxon>Pseudomonadota</taxon>
        <taxon>Alphaproteobacteria</taxon>
        <taxon>Sphingomonadales</taxon>
        <taxon>Sphingomonadaceae</taxon>
        <taxon>Novosphingobium</taxon>
    </lineage>
</organism>
<dbReference type="InterPro" id="IPR009057">
    <property type="entry name" value="Homeodomain-like_sf"/>
</dbReference>
<name>A0A117UXQ1_9SPHN</name>
<accession>A0A117UXQ1</accession>
<evidence type="ECO:0000256" key="2">
    <source>
        <dbReference type="ARBA" id="ARBA00023125"/>
    </source>
</evidence>
<dbReference type="GO" id="GO:0000976">
    <property type="term" value="F:transcription cis-regulatory region binding"/>
    <property type="evidence" value="ECO:0007669"/>
    <property type="project" value="TreeGrafter"/>
</dbReference>
<feature type="DNA-binding region" description="H-T-H motif" evidence="4">
    <location>
        <begin position="41"/>
        <end position="60"/>
    </location>
</feature>